<dbReference type="OrthoDB" id="5504491at2"/>
<dbReference type="InterPro" id="IPR006439">
    <property type="entry name" value="HAD-SF_hydro_IA"/>
</dbReference>
<dbReference type="GO" id="GO:0019700">
    <property type="term" value="P:organic phosphonate catabolic process"/>
    <property type="evidence" value="ECO:0007669"/>
    <property type="project" value="InterPro"/>
</dbReference>
<gene>
    <name evidence="10" type="ORF">TsocGM_03460</name>
</gene>
<evidence type="ECO:0000256" key="9">
    <source>
        <dbReference type="ARBA" id="ARBA00066472"/>
    </source>
</evidence>
<keyword evidence="5" id="KW-0460">Magnesium</keyword>
<dbReference type="Gene3D" id="3.40.50.1000">
    <property type="entry name" value="HAD superfamily/HAD-like"/>
    <property type="match status" value="1"/>
</dbReference>
<name>A0A432MQ38_9BACT</name>
<evidence type="ECO:0000313" key="11">
    <source>
        <dbReference type="Proteomes" id="UP000280296"/>
    </source>
</evidence>
<dbReference type="InterPro" id="IPR050155">
    <property type="entry name" value="HAD-like_hydrolase_sf"/>
</dbReference>
<dbReference type="SFLD" id="SFLDG01135">
    <property type="entry name" value="C1.5.6:_HAD__Beta-PGM__Phospha"/>
    <property type="match status" value="1"/>
</dbReference>
<dbReference type="NCBIfam" id="TIGR01422">
    <property type="entry name" value="phosphonatase"/>
    <property type="match status" value="1"/>
</dbReference>
<protein>
    <recommendedName>
        <fullName evidence="9">phosphonoacetaldehyde hydrolase</fullName>
        <ecNumber evidence="9">3.11.1.1</ecNumber>
    </recommendedName>
</protein>
<dbReference type="InterPro" id="IPR023198">
    <property type="entry name" value="PGP-like_dom2"/>
</dbReference>
<dbReference type="RefSeq" id="WP_126723921.1">
    <property type="nucleotide sequence ID" value="NZ_RYZH01000004.1"/>
</dbReference>
<evidence type="ECO:0000256" key="2">
    <source>
        <dbReference type="ARBA" id="ARBA00011738"/>
    </source>
</evidence>
<dbReference type="InterPro" id="IPR006323">
    <property type="entry name" value="Phosphonoacetald_hydro"/>
</dbReference>
<dbReference type="AlphaFoldDB" id="A0A432MQ38"/>
<evidence type="ECO:0000256" key="1">
    <source>
        <dbReference type="ARBA" id="ARBA00001946"/>
    </source>
</evidence>
<dbReference type="SUPFAM" id="SSF56784">
    <property type="entry name" value="HAD-like"/>
    <property type="match status" value="1"/>
</dbReference>
<comment type="subunit">
    <text evidence="2">Homodimer.</text>
</comment>
<dbReference type="Pfam" id="PF00702">
    <property type="entry name" value="Hydrolase"/>
    <property type="match status" value="1"/>
</dbReference>
<reference evidence="10 11" key="2">
    <citation type="submission" date="2019-01" db="EMBL/GenBank/DDBJ databases">
        <title>Tautonia sociabilis, a novel thermotolerant planctomycete of Isosphaeraceae family, isolated from a 4000 m deep subterranean habitat.</title>
        <authorList>
            <person name="Kovaleva O.L."/>
            <person name="Elcheninov A.G."/>
            <person name="Van Heerden E."/>
            <person name="Toshchakov S.V."/>
            <person name="Novikov A."/>
            <person name="Bonch-Osmolovskaya E.A."/>
            <person name="Kublanov I.V."/>
        </authorList>
    </citation>
    <scope>NUCLEOTIDE SEQUENCE [LARGE SCALE GENOMIC DNA]</scope>
    <source>
        <strain evidence="10 11">GM2012</strain>
    </source>
</reference>
<keyword evidence="6" id="KW-0704">Schiff base</keyword>
<dbReference type="Proteomes" id="UP000280296">
    <property type="component" value="Unassembled WGS sequence"/>
</dbReference>
<evidence type="ECO:0000256" key="8">
    <source>
        <dbReference type="ARBA" id="ARBA00056573"/>
    </source>
</evidence>
<evidence type="ECO:0000256" key="4">
    <source>
        <dbReference type="ARBA" id="ARBA00022801"/>
    </source>
</evidence>
<dbReference type="Gene3D" id="1.10.150.240">
    <property type="entry name" value="Putative phosphatase, domain 2"/>
    <property type="match status" value="1"/>
</dbReference>
<evidence type="ECO:0000256" key="5">
    <source>
        <dbReference type="ARBA" id="ARBA00022842"/>
    </source>
</evidence>
<dbReference type="InterPro" id="IPR036412">
    <property type="entry name" value="HAD-like_sf"/>
</dbReference>
<dbReference type="HAMAP" id="MF_01375">
    <property type="entry name" value="PhnX"/>
    <property type="match status" value="1"/>
</dbReference>
<dbReference type="PANTHER" id="PTHR43434:SF19">
    <property type="entry name" value="PHOSPHONOACETALDEHYDE HYDROLASE"/>
    <property type="match status" value="1"/>
</dbReference>
<comment type="catalytic activity">
    <reaction evidence="7">
        <text>phosphonoacetaldehyde + H2O = acetaldehyde + phosphate + H(+)</text>
        <dbReference type="Rhea" id="RHEA:18905"/>
        <dbReference type="ChEBI" id="CHEBI:15343"/>
        <dbReference type="ChEBI" id="CHEBI:15377"/>
        <dbReference type="ChEBI" id="CHEBI:15378"/>
        <dbReference type="ChEBI" id="CHEBI:43474"/>
        <dbReference type="ChEBI" id="CHEBI:58383"/>
        <dbReference type="EC" id="3.11.1.1"/>
    </reaction>
</comment>
<dbReference type="NCBIfam" id="TIGR01509">
    <property type="entry name" value="HAD-SF-IA-v3"/>
    <property type="match status" value="1"/>
</dbReference>
<dbReference type="EC" id="3.11.1.1" evidence="9"/>
<sequence>MSRAAPRILGVFLDWAGTTIDHGSRAPVEVFVEVFRRSGVEITAAEARGPMGMAKREHIAALLAMPRVAASWQAKTGRPPDESDLDRLYADFLPLQREVLARHCDVIAGVPEVIAECRRRGLKIGSSTGYTRELMEVVAPLAAEGGYQPDTILCADDAPRGRPAPWLNFRCAERLDVFPMSRVVVVDDTVPGIQAGRNAGAWTVAVTRTGNSLGLSAEELDRLSPEERATRIAAASIALRNAGAHAVIESVADLLPVLDRLEAGQPPE</sequence>
<dbReference type="GO" id="GO:0005829">
    <property type="term" value="C:cytosol"/>
    <property type="evidence" value="ECO:0007669"/>
    <property type="project" value="TreeGrafter"/>
</dbReference>
<keyword evidence="4 10" id="KW-0378">Hydrolase</keyword>
<dbReference type="GO" id="GO:0008967">
    <property type="term" value="F:phosphoglycolate phosphatase activity"/>
    <property type="evidence" value="ECO:0007669"/>
    <property type="project" value="TreeGrafter"/>
</dbReference>
<dbReference type="SFLD" id="SFLDG01129">
    <property type="entry name" value="C1.5:_HAD__Beta-PGM__Phosphata"/>
    <property type="match status" value="1"/>
</dbReference>
<comment type="cofactor">
    <cofactor evidence="1">
        <name>Mg(2+)</name>
        <dbReference type="ChEBI" id="CHEBI:18420"/>
    </cofactor>
</comment>
<dbReference type="FunFam" id="1.10.150.240:FF:000006">
    <property type="entry name" value="Phosphonoacetaldehyde hydrolase"/>
    <property type="match status" value="1"/>
</dbReference>
<keyword evidence="3" id="KW-0479">Metal-binding</keyword>
<evidence type="ECO:0000256" key="6">
    <source>
        <dbReference type="ARBA" id="ARBA00023270"/>
    </source>
</evidence>
<dbReference type="InterPro" id="IPR023214">
    <property type="entry name" value="HAD_sf"/>
</dbReference>
<organism evidence="10 11">
    <name type="scientific">Tautonia sociabilis</name>
    <dbReference type="NCBI Taxonomy" id="2080755"/>
    <lineage>
        <taxon>Bacteria</taxon>
        <taxon>Pseudomonadati</taxon>
        <taxon>Planctomycetota</taxon>
        <taxon>Planctomycetia</taxon>
        <taxon>Isosphaerales</taxon>
        <taxon>Isosphaeraceae</taxon>
        <taxon>Tautonia</taxon>
    </lineage>
</organism>
<proteinExistence type="inferred from homology"/>
<dbReference type="PANTHER" id="PTHR43434">
    <property type="entry name" value="PHOSPHOGLYCOLATE PHOSPHATASE"/>
    <property type="match status" value="1"/>
</dbReference>
<dbReference type="SFLD" id="SFLDS00003">
    <property type="entry name" value="Haloacid_Dehalogenase"/>
    <property type="match status" value="1"/>
</dbReference>
<dbReference type="GO" id="GO:0050194">
    <property type="term" value="F:phosphonoacetaldehyde hydrolase activity"/>
    <property type="evidence" value="ECO:0007669"/>
    <property type="project" value="UniProtKB-EC"/>
</dbReference>
<reference evidence="10 11" key="1">
    <citation type="submission" date="2018-12" db="EMBL/GenBank/DDBJ databases">
        <authorList>
            <person name="Toschakov S.V."/>
        </authorList>
    </citation>
    <scope>NUCLEOTIDE SEQUENCE [LARGE SCALE GENOMIC DNA]</scope>
    <source>
        <strain evidence="10 11">GM2012</strain>
    </source>
</reference>
<comment type="function">
    <text evidence="8">Involved in phosphonate degradation.</text>
</comment>
<evidence type="ECO:0000256" key="7">
    <source>
        <dbReference type="ARBA" id="ARBA00052005"/>
    </source>
</evidence>
<dbReference type="GO" id="GO:0046872">
    <property type="term" value="F:metal ion binding"/>
    <property type="evidence" value="ECO:0007669"/>
    <property type="project" value="UniProtKB-KW"/>
</dbReference>
<evidence type="ECO:0000256" key="3">
    <source>
        <dbReference type="ARBA" id="ARBA00022723"/>
    </source>
</evidence>
<dbReference type="EMBL" id="RYZH01000004">
    <property type="protein sequence ID" value="RUL89186.1"/>
    <property type="molecule type" value="Genomic_DNA"/>
</dbReference>
<evidence type="ECO:0000313" key="10">
    <source>
        <dbReference type="EMBL" id="RUL89186.1"/>
    </source>
</evidence>
<accession>A0A432MQ38</accession>
<comment type="caution">
    <text evidence="10">The sequence shown here is derived from an EMBL/GenBank/DDBJ whole genome shotgun (WGS) entry which is preliminary data.</text>
</comment>
<keyword evidence="11" id="KW-1185">Reference proteome</keyword>
<dbReference type="GO" id="GO:0006281">
    <property type="term" value="P:DNA repair"/>
    <property type="evidence" value="ECO:0007669"/>
    <property type="project" value="TreeGrafter"/>
</dbReference>